<dbReference type="RefSeq" id="WP_318749241.1">
    <property type="nucleotide sequence ID" value="NZ_JAWUDL010000040.1"/>
</dbReference>
<organism evidence="2 3">
    <name type="scientific">Bifidobacterium longum</name>
    <dbReference type="NCBI Taxonomy" id="216816"/>
    <lineage>
        <taxon>Bacteria</taxon>
        <taxon>Bacillati</taxon>
        <taxon>Actinomycetota</taxon>
        <taxon>Actinomycetes</taxon>
        <taxon>Bifidobacteriales</taxon>
        <taxon>Bifidobacteriaceae</taxon>
        <taxon>Bifidobacterium</taxon>
    </lineage>
</organism>
<evidence type="ECO:0000313" key="3">
    <source>
        <dbReference type="Proteomes" id="UP001272183"/>
    </source>
</evidence>
<dbReference type="Proteomes" id="UP001272183">
    <property type="component" value="Unassembled WGS sequence"/>
</dbReference>
<evidence type="ECO:0000313" key="2">
    <source>
        <dbReference type="EMBL" id="MDW7547252.1"/>
    </source>
</evidence>
<dbReference type="AlphaFoldDB" id="A0AAW9CJ78"/>
<gene>
    <name evidence="2" type="ORF">SCX10_10665</name>
</gene>
<proteinExistence type="predicted"/>
<accession>A0AAW9CJ78</accession>
<sequence>MPKSFAQQIEDDENKIKRIREHQRMVRAKQAKQERNARTKRLVETGAIVEKAHGGAYDDEGRQTFSDGLNGIISVYDPSRGGNVDMRVIDVIDRRIPRLPRSEAATGTAAAASRTVQATAP</sequence>
<evidence type="ECO:0000256" key="1">
    <source>
        <dbReference type="SAM" id="MobiDB-lite"/>
    </source>
</evidence>
<dbReference type="EMBL" id="JAWUDL010000040">
    <property type="protein sequence ID" value="MDW7547252.1"/>
    <property type="molecule type" value="Genomic_DNA"/>
</dbReference>
<feature type="region of interest" description="Disordered" evidence="1">
    <location>
        <begin position="99"/>
        <end position="121"/>
    </location>
</feature>
<reference evidence="2" key="1">
    <citation type="submission" date="2023-10" db="EMBL/GenBank/DDBJ databases">
        <title>Supernatant from a Refined Defined Microbial Community Protects Mice from Clostridioides difficile Infection.</title>
        <authorList>
            <person name="Douchant K."/>
            <person name="He S.-M."/>
            <person name="Noordhof C."/>
            <person name="Greenlaw J."/>
            <person name="Schroeter K."/>
            <person name="Vancuren S.J."/>
            <person name="Sjaarda C."/>
            <person name="Allen-Vercoe E."/>
            <person name="Gloor G.B."/>
            <person name="Vanner S.J."/>
            <person name="Petrof E.O."/>
            <person name="Sheth P.M."/>
            <person name="Guzman M."/>
        </authorList>
    </citation>
    <scope>NUCLEOTIDE SEQUENCE</scope>
    <source>
        <strain evidence="2">16-6-I_4_FM</strain>
    </source>
</reference>
<name>A0AAW9CJ78_BIFLN</name>
<protein>
    <submittedName>
        <fullName evidence="2">Uncharacterized protein</fullName>
    </submittedName>
</protein>
<feature type="compositionally biased region" description="Low complexity" evidence="1">
    <location>
        <begin position="104"/>
        <end position="121"/>
    </location>
</feature>
<comment type="caution">
    <text evidence="2">The sequence shown here is derived from an EMBL/GenBank/DDBJ whole genome shotgun (WGS) entry which is preliminary data.</text>
</comment>